<evidence type="ECO:0000313" key="2">
    <source>
        <dbReference type="EMBL" id="GAA3002211.1"/>
    </source>
</evidence>
<reference evidence="3" key="1">
    <citation type="journal article" date="2019" name="Int. J. Syst. Evol. Microbiol.">
        <title>The Global Catalogue of Microorganisms (GCM) 10K type strain sequencing project: providing services to taxonomists for standard genome sequencing and annotation.</title>
        <authorList>
            <consortium name="The Broad Institute Genomics Platform"/>
            <consortium name="The Broad Institute Genome Sequencing Center for Infectious Disease"/>
            <person name="Wu L."/>
            <person name="Ma J."/>
        </authorList>
    </citation>
    <scope>NUCLEOTIDE SEQUENCE [LARGE SCALE GENOMIC DNA]</scope>
    <source>
        <strain evidence="3">JCM 3106</strain>
    </source>
</reference>
<keyword evidence="3" id="KW-1185">Reference proteome</keyword>
<feature type="region of interest" description="Disordered" evidence="1">
    <location>
        <begin position="1"/>
        <end position="45"/>
    </location>
</feature>
<evidence type="ECO:0000313" key="3">
    <source>
        <dbReference type="Proteomes" id="UP001499930"/>
    </source>
</evidence>
<gene>
    <name evidence="2" type="ORF">GCM10017559_24270</name>
</gene>
<name>A0ABP6KFU9_9ACTN</name>
<evidence type="ECO:0000256" key="1">
    <source>
        <dbReference type="SAM" id="MobiDB-lite"/>
    </source>
</evidence>
<feature type="compositionally biased region" description="Basic and acidic residues" evidence="1">
    <location>
        <begin position="22"/>
        <end position="33"/>
    </location>
</feature>
<dbReference type="EMBL" id="BAAAWD010000006">
    <property type="protein sequence ID" value="GAA3002211.1"/>
    <property type="molecule type" value="Genomic_DNA"/>
</dbReference>
<comment type="caution">
    <text evidence="2">The sequence shown here is derived from an EMBL/GenBank/DDBJ whole genome shotgun (WGS) entry which is preliminary data.</text>
</comment>
<sequence>MTGPPADHADDPVPMVSRVSRRAPERAARRDPDAEGQPPIFPTPAPAVTLAFTEFGFSSV</sequence>
<proteinExistence type="predicted"/>
<protein>
    <submittedName>
        <fullName evidence="2">Uncharacterized protein</fullName>
    </submittedName>
</protein>
<dbReference type="Proteomes" id="UP001499930">
    <property type="component" value="Unassembled WGS sequence"/>
</dbReference>
<accession>A0ABP6KFU9</accession>
<organism evidence="2 3">
    <name type="scientific">Streptosporangium longisporum</name>
    <dbReference type="NCBI Taxonomy" id="46187"/>
    <lineage>
        <taxon>Bacteria</taxon>
        <taxon>Bacillati</taxon>
        <taxon>Actinomycetota</taxon>
        <taxon>Actinomycetes</taxon>
        <taxon>Streptosporangiales</taxon>
        <taxon>Streptosporangiaceae</taxon>
        <taxon>Streptosporangium</taxon>
    </lineage>
</organism>